<dbReference type="Gene3D" id="3.40.50.720">
    <property type="entry name" value="NAD(P)-binding Rossmann-like Domain"/>
    <property type="match status" value="1"/>
</dbReference>
<dbReference type="AlphaFoldDB" id="A0A2P4UBW3"/>
<dbReference type="PANTHER" id="PTHR42760">
    <property type="entry name" value="SHORT-CHAIN DEHYDROGENASES/REDUCTASES FAMILY MEMBER"/>
    <property type="match status" value="1"/>
</dbReference>
<proteinExistence type="inferred from homology"/>
<keyword evidence="4" id="KW-1185">Reference proteome</keyword>
<dbReference type="PRINTS" id="PR00081">
    <property type="entry name" value="GDHRDH"/>
</dbReference>
<dbReference type="EMBL" id="MTBP01000005">
    <property type="protein sequence ID" value="POM22512.1"/>
    <property type="molecule type" value="Genomic_DNA"/>
</dbReference>
<dbReference type="FunFam" id="3.40.50.720:FF:000084">
    <property type="entry name" value="Short-chain dehydrogenase reductase"/>
    <property type="match status" value="1"/>
</dbReference>
<comment type="similarity">
    <text evidence="1">Belongs to the short-chain dehydrogenases/reductases (SDR) family.</text>
</comment>
<dbReference type="PRINTS" id="PR00080">
    <property type="entry name" value="SDRFAMILY"/>
</dbReference>
<dbReference type="EC" id="1.1.1.47" evidence="3"/>
<protein>
    <submittedName>
        <fullName evidence="3">Glucose 1-dehydrogenase 4</fullName>
        <ecNumber evidence="3">1.1.1.47</ecNumber>
    </submittedName>
</protein>
<sequence>MSDFSPSDGAPAGRGADRGLLAGRRILVVGAGTRRSDDPDAPVGNGRAIAVVAAREGAEVACADVDEVAAAGTAKRITDTGGGAHVLVGDVGDPGDAARMVADAALRLGGLDGVVVNAGIGTGYGLAGTSVADWDRVLAVNLRGPFLVAREALPLLGEGGSVVFTGSLAGAKPGSRSPSYDASKAGLEGLARHAAAEGAPRGVRVNVVAPGLIDTVMGRSASAGNADRERSARLIPLGRQGTAWEVAEAVVFLLSSRASYITGQVIGVDGGLSTLR</sequence>
<dbReference type="PANTHER" id="PTHR42760:SF133">
    <property type="entry name" value="3-OXOACYL-[ACYL-CARRIER-PROTEIN] REDUCTASE"/>
    <property type="match status" value="1"/>
</dbReference>
<organism evidence="3 4">
    <name type="scientific">Actinomadura rubteroloni</name>
    <dbReference type="NCBI Taxonomy" id="1926885"/>
    <lineage>
        <taxon>Bacteria</taxon>
        <taxon>Bacillati</taxon>
        <taxon>Actinomycetota</taxon>
        <taxon>Actinomycetes</taxon>
        <taxon>Streptosporangiales</taxon>
        <taxon>Thermomonosporaceae</taxon>
        <taxon>Actinomadura</taxon>
    </lineage>
</organism>
<dbReference type="GO" id="GO:0047936">
    <property type="term" value="F:glucose 1-dehydrogenase [NAD(P)+] activity"/>
    <property type="evidence" value="ECO:0007669"/>
    <property type="project" value="UniProtKB-EC"/>
</dbReference>
<dbReference type="SUPFAM" id="SSF51735">
    <property type="entry name" value="NAD(P)-binding Rossmann-fold domains"/>
    <property type="match status" value="1"/>
</dbReference>
<reference evidence="3 4" key="1">
    <citation type="journal article" date="2017" name="Chemistry">
        <title>Isolation, Biosynthesis and Chemical Modifications of Rubterolones A-F: Rare Tropolone Alkaloids from Actinomadura sp. 5-2.</title>
        <authorList>
            <person name="Guo H."/>
            <person name="Benndorf R."/>
            <person name="Leichnitz D."/>
            <person name="Klassen J.L."/>
            <person name="Vollmers J."/>
            <person name="Gorls H."/>
            <person name="Steinacker M."/>
            <person name="Weigel C."/>
            <person name="Dahse H.M."/>
            <person name="Kaster A.K."/>
            <person name="de Beer Z.W."/>
            <person name="Poulsen M."/>
            <person name="Beemelmanns C."/>
        </authorList>
    </citation>
    <scope>NUCLEOTIDE SEQUENCE [LARGE SCALE GENOMIC DNA]</scope>
    <source>
        <strain evidence="3 4">5-2</strain>
    </source>
</reference>
<evidence type="ECO:0000313" key="3">
    <source>
        <dbReference type="EMBL" id="POM22512.1"/>
    </source>
</evidence>
<accession>A0A2P4UBW3</accession>
<name>A0A2P4UBW3_9ACTN</name>
<dbReference type="Pfam" id="PF13561">
    <property type="entry name" value="adh_short_C2"/>
    <property type="match status" value="1"/>
</dbReference>
<evidence type="ECO:0000256" key="1">
    <source>
        <dbReference type="ARBA" id="ARBA00006484"/>
    </source>
</evidence>
<dbReference type="CDD" id="cd05233">
    <property type="entry name" value="SDR_c"/>
    <property type="match status" value="1"/>
</dbReference>
<dbReference type="RefSeq" id="WP_103566255.1">
    <property type="nucleotide sequence ID" value="NZ_MTBP01000005.1"/>
</dbReference>
<keyword evidence="2 3" id="KW-0560">Oxidoreductase</keyword>
<gene>
    <name evidence="3" type="primary">gdhIV_2</name>
    <name evidence="3" type="ORF">BTM25_54620</name>
</gene>
<dbReference type="Proteomes" id="UP000242367">
    <property type="component" value="Unassembled WGS sequence"/>
</dbReference>
<dbReference type="InterPro" id="IPR002347">
    <property type="entry name" value="SDR_fam"/>
</dbReference>
<dbReference type="InterPro" id="IPR036291">
    <property type="entry name" value="NAD(P)-bd_dom_sf"/>
</dbReference>
<evidence type="ECO:0000256" key="2">
    <source>
        <dbReference type="ARBA" id="ARBA00023002"/>
    </source>
</evidence>
<evidence type="ECO:0000313" key="4">
    <source>
        <dbReference type="Proteomes" id="UP000242367"/>
    </source>
</evidence>
<comment type="caution">
    <text evidence="3">The sequence shown here is derived from an EMBL/GenBank/DDBJ whole genome shotgun (WGS) entry which is preliminary data.</text>
</comment>